<feature type="region of interest" description="Disordered" evidence="1">
    <location>
        <begin position="239"/>
        <end position="259"/>
    </location>
</feature>
<accession>A0A8W7PY31</accession>
<feature type="compositionally biased region" description="Polar residues" evidence="1">
    <location>
        <begin position="241"/>
        <end position="256"/>
    </location>
</feature>
<evidence type="ECO:0008006" key="4">
    <source>
        <dbReference type="Google" id="ProtNLM"/>
    </source>
</evidence>
<keyword evidence="2" id="KW-0732">Signal</keyword>
<feature type="chain" id="PRO_5036456784" description="Secreted protein" evidence="2">
    <location>
        <begin position="25"/>
        <end position="606"/>
    </location>
</feature>
<organism evidence="3">
    <name type="scientific">Anopheles coluzzii</name>
    <name type="common">African malaria mosquito</name>
    <dbReference type="NCBI Taxonomy" id="1518534"/>
    <lineage>
        <taxon>Eukaryota</taxon>
        <taxon>Metazoa</taxon>
        <taxon>Ecdysozoa</taxon>
        <taxon>Arthropoda</taxon>
        <taxon>Hexapoda</taxon>
        <taxon>Insecta</taxon>
        <taxon>Pterygota</taxon>
        <taxon>Neoptera</taxon>
        <taxon>Endopterygota</taxon>
        <taxon>Diptera</taxon>
        <taxon>Nematocera</taxon>
        <taxon>Culicoidea</taxon>
        <taxon>Culicidae</taxon>
        <taxon>Anophelinae</taxon>
        <taxon>Anopheles</taxon>
    </lineage>
</organism>
<sequence length="606" mass="65367">MVTGRMRLLLLMLVLLLLLLLVTGSKNGTVRLAEGVPDRAAAVAVVRTGRGGRGRVAGDDARVQAAPGERAARRHARGRLVRVQVGRGPSGEAGLTVVAVCGGAQHHWTTVRPVRSERAERSGLRAQPGPPSDVAVALAQYAAAGACAGGTGGCGRSGRRRVARTILARTILARVLLVPVGDVQPLQGGLHAQLMLAQTHTIYTTTHFRRRTAHLSLRAGGPSALATVRRTVLAHLRRNGSTRSRSQYMPQSTNDRSLARPFTSNTIRTTNRNSSAVPGAGRGRPFDCPSATSITNSTVIFSIRPVASSTAITSSSTQFSPAALVASASIRYRPVPIAAQNASAPSGEPAAGPTMRVSSSTWSPRPMLAWMRASTVEPVPVGRTHPHELLRLDQVVHLQPVRFVPQPVVQIEGGRLGRPCHHAAGGDGGLDIIHCCAWMCRAVHLRSFWRRRAARFLLDGGRRLIERMLPEHRPDVPLLDLLYLLDRFPDVLAKVGQRAAMLRPLPAAVLQEQLVDVAHVAFVAVGRHRRTGGRPFVQIVPIALLHRRVLHLGRRVHYLDRRRDRCRLPVHHPSPISSGLRLVAAARSAGIAQGRPVSCRAAFPHR</sequence>
<name>A0A8W7PY31_ANOCL</name>
<feature type="region of interest" description="Disordered" evidence="1">
    <location>
        <begin position="52"/>
        <end position="72"/>
    </location>
</feature>
<evidence type="ECO:0000256" key="2">
    <source>
        <dbReference type="SAM" id="SignalP"/>
    </source>
</evidence>
<protein>
    <recommendedName>
        <fullName evidence="4">Secreted protein</fullName>
    </recommendedName>
</protein>
<dbReference type="Proteomes" id="UP000075882">
    <property type="component" value="Unassembled WGS sequence"/>
</dbReference>
<dbReference type="EnsemblMetazoa" id="ACOM039308-RA">
    <property type="protein sequence ID" value="ACOM039308-PA.1"/>
    <property type="gene ID" value="ACOM039308"/>
</dbReference>
<feature type="signal peptide" evidence="2">
    <location>
        <begin position="1"/>
        <end position="24"/>
    </location>
</feature>
<evidence type="ECO:0000313" key="3">
    <source>
        <dbReference type="EnsemblMetazoa" id="ACOM039308-PA.1"/>
    </source>
</evidence>
<dbReference type="AlphaFoldDB" id="A0A8W7PY31"/>
<proteinExistence type="predicted"/>
<reference evidence="3" key="1">
    <citation type="submission" date="2022-08" db="UniProtKB">
        <authorList>
            <consortium name="EnsemblMetazoa"/>
        </authorList>
    </citation>
    <scope>IDENTIFICATION</scope>
</reference>
<evidence type="ECO:0000256" key="1">
    <source>
        <dbReference type="SAM" id="MobiDB-lite"/>
    </source>
</evidence>